<accession>A0AAD9VMV2</accession>
<dbReference type="PANTHER" id="PTHR13647:SF4">
    <property type="entry name" value="INSULIN-LIKE PEPTIDE 1-RELATED"/>
    <property type="match status" value="1"/>
</dbReference>
<evidence type="ECO:0000256" key="4">
    <source>
        <dbReference type="ARBA" id="ARBA00022729"/>
    </source>
</evidence>
<keyword evidence="4" id="KW-0732">Signal</keyword>
<evidence type="ECO:0000256" key="7">
    <source>
        <dbReference type="SAM" id="Phobius"/>
    </source>
</evidence>
<comment type="subcellular location">
    <subcellularLocation>
        <location evidence="6">Secreted</location>
    </subcellularLocation>
</comment>
<dbReference type="PROSITE" id="PS00262">
    <property type="entry name" value="INSULIN"/>
    <property type="match status" value="1"/>
</dbReference>
<proteinExistence type="inferred from homology"/>
<evidence type="ECO:0000313" key="10">
    <source>
        <dbReference type="Proteomes" id="UP001258017"/>
    </source>
</evidence>
<dbReference type="InterPro" id="IPR022353">
    <property type="entry name" value="Insulin_CS"/>
</dbReference>
<dbReference type="Gene3D" id="1.10.100.10">
    <property type="entry name" value="Insulin-like"/>
    <property type="match status" value="1"/>
</dbReference>
<dbReference type="InterPro" id="IPR036438">
    <property type="entry name" value="Insulin-like_sf"/>
</dbReference>
<dbReference type="CDD" id="cd04366">
    <property type="entry name" value="IlGF_insulin_bombyxin_like"/>
    <property type="match status" value="1"/>
</dbReference>
<evidence type="ECO:0000256" key="6">
    <source>
        <dbReference type="RuleBase" id="RU000406"/>
    </source>
</evidence>
<evidence type="ECO:0000313" key="9">
    <source>
        <dbReference type="EMBL" id="KAK2580606.1"/>
    </source>
</evidence>
<feature type="transmembrane region" description="Helical" evidence="7">
    <location>
        <begin position="74"/>
        <end position="91"/>
    </location>
</feature>
<dbReference type="GO" id="GO:0005179">
    <property type="term" value="F:hormone activity"/>
    <property type="evidence" value="ECO:0007669"/>
    <property type="project" value="InterPro"/>
</dbReference>
<dbReference type="InterPro" id="IPR016179">
    <property type="entry name" value="Insulin-like"/>
</dbReference>
<dbReference type="PRINTS" id="PR00276">
    <property type="entry name" value="INSULINFAMLY"/>
</dbReference>
<keyword evidence="3" id="KW-0165">Cleavage on pair of basic residues</keyword>
<dbReference type="SMART" id="SM00078">
    <property type="entry name" value="IlGF"/>
    <property type="match status" value="1"/>
</dbReference>
<reference evidence="9" key="1">
    <citation type="submission" date="2021-08" db="EMBL/GenBank/DDBJ databases">
        <authorList>
            <person name="Misof B."/>
            <person name="Oliver O."/>
            <person name="Podsiadlowski L."/>
            <person name="Donath A."/>
            <person name="Peters R."/>
            <person name="Mayer C."/>
            <person name="Rust J."/>
            <person name="Gunkel S."/>
            <person name="Lesny P."/>
            <person name="Martin S."/>
            <person name="Oeyen J.P."/>
            <person name="Petersen M."/>
            <person name="Panagiotis P."/>
            <person name="Wilbrandt J."/>
            <person name="Tanja T."/>
        </authorList>
    </citation>
    <scope>NUCLEOTIDE SEQUENCE</scope>
    <source>
        <strain evidence="9">GBR_01_08_01A</strain>
        <tissue evidence="9">Thorax + abdomen</tissue>
    </source>
</reference>
<reference evidence="9" key="2">
    <citation type="journal article" date="2023" name="Commun. Biol.">
        <title>Intrasexual cuticular hydrocarbon dimorphism in a wasp sheds light on hydrocarbon biosynthesis genes in Hymenoptera.</title>
        <authorList>
            <person name="Moris V.C."/>
            <person name="Podsiadlowski L."/>
            <person name="Martin S."/>
            <person name="Oeyen J.P."/>
            <person name="Donath A."/>
            <person name="Petersen M."/>
            <person name="Wilbrandt J."/>
            <person name="Misof B."/>
            <person name="Liedtke D."/>
            <person name="Thamm M."/>
            <person name="Scheiner R."/>
            <person name="Schmitt T."/>
            <person name="Niehuis O."/>
        </authorList>
    </citation>
    <scope>NUCLEOTIDE SEQUENCE</scope>
    <source>
        <strain evidence="9">GBR_01_08_01A</strain>
    </source>
</reference>
<keyword evidence="7" id="KW-0472">Membrane</keyword>
<keyword evidence="7" id="KW-1133">Transmembrane helix</keyword>
<keyword evidence="10" id="KW-1185">Reference proteome</keyword>
<organism evidence="9 10">
    <name type="scientific">Odynerus spinipes</name>
    <dbReference type="NCBI Taxonomy" id="1348599"/>
    <lineage>
        <taxon>Eukaryota</taxon>
        <taxon>Metazoa</taxon>
        <taxon>Ecdysozoa</taxon>
        <taxon>Arthropoda</taxon>
        <taxon>Hexapoda</taxon>
        <taxon>Insecta</taxon>
        <taxon>Pterygota</taxon>
        <taxon>Neoptera</taxon>
        <taxon>Endopterygota</taxon>
        <taxon>Hymenoptera</taxon>
        <taxon>Apocrita</taxon>
        <taxon>Aculeata</taxon>
        <taxon>Vespoidea</taxon>
        <taxon>Vespidae</taxon>
        <taxon>Eumeninae</taxon>
        <taxon>Odynerus</taxon>
    </lineage>
</organism>
<evidence type="ECO:0000256" key="1">
    <source>
        <dbReference type="ARBA" id="ARBA00009034"/>
    </source>
</evidence>
<dbReference type="Proteomes" id="UP001258017">
    <property type="component" value="Unassembled WGS sequence"/>
</dbReference>
<sequence>MIHRETRIAGGVNYNIGGKNNLRSLEFEENAYAPLRVKLERSFIREAAVFSIVIPRTLSSTKDNRRYTFTMSTYRFNVIAALMLLVVSILVELGSTQSGMFPYEDKRQSLTLHKYCGKNLSNALRLLCDGVYNSMFKKSGQGEHFDLVGLEMEMDDYPFGYDESYPFRSAVTANAMMGRFAGRRFRRESRGVYDECCAKACSIQELTSYCGRRH</sequence>
<gene>
    <name evidence="9" type="ORF">KPH14_007723</name>
</gene>
<keyword evidence="5" id="KW-1015">Disulfide bond</keyword>
<dbReference type="SUPFAM" id="SSF56994">
    <property type="entry name" value="Insulin-like"/>
    <property type="match status" value="1"/>
</dbReference>
<comment type="subunit">
    <text evidence="2">Heterodimer of a B chain and an A chain linked by two disulfide bonds.</text>
</comment>
<evidence type="ECO:0000259" key="8">
    <source>
        <dbReference type="SMART" id="SM00078"/>
    </source>
</evidence>
<evidence type="ECO:0000256" key="5">
    <source>
        <dbReference type="ARBA" id="ARBA00023157"/>
    </source>
</evidence>
<dbReference type="InterPro" id="IPR022352">
    <property type="entry name" value="Ins/IGF/rlx"/>
</dbReference>
<dbReference type="GO" id="GO:0005576">
    <property type="term" value="C:extracellular region"/>
    <property type="evidence" value="ECO:0007669"/>
    <property type="project" value="UniProtKB-SubCell"/>
</dbReference>
<protein>
    <recommendedName>
        <fullName evidence="8">Insulin-like domain-containing protein</fullName>
    </recommendedName>
</protein>
<comment type="similarity">
    <text evidence="1 6">Belongs to the insulin family.</text>
</comment>
<dbReference type="AlphaFoldDB" id="A0AAD9VMV2"/>
<name>A0AAD9VMV2_9HYME</name>
<keyword evidence="6" id="KW-0964">Secreted</keyword>
<dbReference type="Pfam" id="PF00049">
    <property type="entry name" value="Insulin"/>
    <property type="match status" value="1"/>
</dbReference>
<dbReference type="PANTHER" id="PTHR13647">
    <property type="entry name" value="INSULIN-LIKE PEPTIDE 2-RELATED"/>
    <property type="match status" value="1"/>
</dbReference>
<feature type="domain" description="Insulin-like" evidence="8">
    <location>
        <begin position="113"/>
        <end position="210"/>
    </location>
</feature>
<keyword evidence="7" id="KW-0812">Transmembrane</keyword>
<dbReference type="EMBL" id="JAIFRP010000050">
    <property type="protein sequence ID" value="KAK2580606.1"/>
    <property type="molecule type" value="Genomic_DNA"/>
</dbReference>
<evidence type="ECO:0000256" key="3">
    <source>
        <dbReference type="ARBA" id="ARBA00022685"/>
    </source>
</evidence>
<evidence type="ECO:0000256" key="2">
    <source>
        <dbReference type="ARBA" id="ARBA00011207"/>
    </source>
</evidence>
<comment type="caution">
    <text evidence="9">The sequence shown here is derived from an EMBL/GenBank/DDBJ whole genome shotgun (WGS) entry which is preliminary data.</text>
</comment>